<dbReference type="AlphaFoldDB" id="A0AAN7PCD6"/>
<keyword evidence="3" id="KW-1185">Reference proteome</keyword>
<evidence type="ECO:0000313" key="3">
    <source>
        <dbReference type="Proteomes" id="UP001353858"/>
    </source>
</evidence>
<feature type="transmembrane region" description="Helical" evidence="1">
    <location>
        <begin position="7"/>
        <end position="26"/>
    </location>
</feature>
<sequence>MNIYTALLGSWTTLILIYVTTAVIAFSFQKKRTDDLVHITWKSLLLLYLALLFAPLMAIIILFFMVYKRLVHKILTFMSDENYGGLLNADDVVYAIENAKDSKVKVLFVVGYEKNNSISFYNYVKAVW</sequence>
<keyword evidence="1" id="KW-1133">Transmembrane helix</keyword>
<gene>
    <name evidence="2" type="ORF">RN001_005358</name>
</gene>
<reference evidence="3" key="1">
    <citation type="submission" date="2023-01" db="EMBL/GenBank/DDBJ databases">
        <title>Key to firefly adult light organ development and bioluminescence: homeobox transcription factors regulate luciferase expression and transportation to peroxisome.</title>
        <authorList>
            <person name="Fu X."/>
        </authorList>
    </citation>
    <scope>NUCLEOTIDE SEQUENCE [LARGE SCALE GENOMIC DNA]</scope>
</reference>
<evidence type="ECO:0000313" key="2">
    <source>
        <dbReference type="EMBL" id="KAK4882039.1"/>
    </source>
</evidence>
<comment type="caution">
    <text evidence="2">The sequence shown here is derived from an EMBL/GenBank/DDBJ whole genome shotgun (WGS) entry which is preliminary data.</text>
</comment>
<keyword evidence="1" id="KW-0472">Membrane</keyword>
<feature type="transmembrane region" description="Helical" evidence="1">
    <location>
        <begin position="46"/>
        <end position="67"/>
    </location>
</feature>
<dbReference type="Proteomes" id="UP001353858">
    <property type="component" value="Unassembled WGS sequence"/>
</dbReference>
<name>A0AAN7PCD6_9COLE</name>
<keyword evidence="1" id="KW-0812">Transmembrane</keyword>
<organism evidence="2 3">
    <name type="scientific">Aquatica leii</name>
    <dbReference type="NCBI Taxonomy" id="1421715"/>
    <lineage>
        <taxon>Eukaryota</taxon>
        <taxon>Metazoa</taxon>
        <taxon>Ecdysozoa</taxon>
        <taxon>Arthropoda</taxon>
        <taxon>Hexapoda</taxon>
        <taxon>Insecta</taxon>
        <taxon>Pterygota</taxon>
        <taxon>Neoptera</taxon>
        <taxon>Endopterygota</taxon>
        <taxon>Coleoptera</taxon>
        <taxon>Polyphaga</taxon>
        <taxon>Elateriformia</taxon>
        <taxon>Elateroidea</taxon>
        <taxon>Lampyridae</taxon>
        <taxon>Luciolinae</taxon>
        <taxon>Aquatica</taxon>
    </lineage>
</organism>
<dbReference type="EMBL" id="JARPUR010000002">
    <property type="protein sequence ID" value="KAK4882039.1"/>
    <property type="molecule type" value="Genomic_DNA"/>
</dbReference>
<protein>
    <submittedName>
        <fullName evidence="2">Uncharacterized protein</fullName>
    </submittedName>
</protein>
<evidence type="ECO:0000256" key="1">
    <source>
        <dbReference type="SAM" id="Phobius"/>
    </source>
</evidence>
<proteinExistence type="predicted"/>
<accession>A0AAN7PCD6</accession>